<feature type="domain" description="Polyphosphate kinase-2-related" evidence="4">
    <location>
        <begin position="10"/>
        <end position="231"/>
    </location>
</feature>
<reference evidence="5 6" key="1">
    <citation type="journal article" date="2014" name="Nature">
        <title>Sequential evolution of bacterial morphology by co-option of a developmental regulator.</title>
        <authorList>
            <person name="Jiang C."/>
            <person name="Brown P.J."/>
            <person name="Ducret A."/>
            <person name="Brun Y.V."/>
        </authorList>
    </citation>
    <scope>NUCLEOTIDE SEQUENCE [LARGE SCALE GENOMIC DNA]</scope>
    <source>
        <strain evidence="5 6">DSM 16100</strain>
    </source>
</reference>
<dbReference type="eggNOG" id="COG2326">
    <property type="taxonomic scope" value="Bacteria"/>
</dbReference>
<dbReference type="PANTHER" id="PTHR34383:SF1">
    <property type="entry name" value="ADP-POLYPHOSPHATE PHOSPHOTRANSFERASE"/>
    <property type="match status" value="1"/>
</dbReference>
<keyword evidence="6" id="KW-1185">Reference proteome</keyword>
<dbReference type="SUPFAM" id="SSF52540">
    <property type="entry name" value="P-loop containing nucleoside triphosphate hydrolases"/>
    <property type="match status" value="1"/>
</dbReference>
<sequence>MSKSEDDKRSKKKAAEARLEQLQIALVDTQIWTMANGQKVCILLEGRDAAGKDGAIKRLTECLSVRNTHVIALPKPTDFDKGAWWFQRYVNRLPSTGEWVVYNRSWYNRAGVERVMGFSTPDQQETFIRDVPDFESMIARSGITLIKLWLDISRDEQKQRLDDRRSDPRKKLKVSDLDQVAQDRWADYSAARDDMLRRSHHEHGPWICVATDSKVKAREHILRHVLKVLACPHASDDVAPPDPAIVFSYDEVIEGRKSLRK</sequence>
<evidence type="ECO:0000313" key="6">
    <source>
        <dbReference type="Proteomes" id="UP000017837"/>
    </source>
</evidence>
<evidence type="ECO:0000313" key="5">
    <source>
        <dbReference type="EMBL" id="ESQ81540.1"/>
    </source>
</evidence>
<accession>V4P8G6</accession>
<evidence type="ECO:0000256" key="3">
    <source>
        <dbReference type="ARBA" id="ARBA00022777"/>
    </source>
</evidence>
<dbReference type="InterPro" id="IPR016898">
    <property type="entry name" value="Polyphosphate_phosphotransfera"/>
</dbReference>
<dbReference type="PATRIC" id="fig|1121022.4.peg.4470"/>
<dbReference type="OrthoDB" id="9775224at2"/>
<protein>
    <recommendedName>
        <fullName evidence="4">Polyphosphate kinase-2-related domain-containing protein</fullName>
    </recommendedName>
</protein>
<keyword evidence="3" id="KW-0418">Kinase</keyword>
<dbReference type="EMBL" id="AWGB01000087">
    <property type="protein sequence ID" value="ESQ81540.1"/>
    <property type="molecule type" value="Genomic_DNA"/>
</dbReference>
<evidence type="ECO:0000256" key="2">
    <source>
        <dbReference type="ARBA" id="ARBA00022679"/>
    </source>
</evidence>
<dbReference type="Gene3D" id="3.40.50.300">
    <property type="entry name" value="P-loop containing nucleotide triphosphate hydrolases"/>
    <property type="match status" value="1"/>
</dbReference>
<dbReference type="InterPro" id="IPR022488">
    <property type="entry name" value="PPK2-related"/>
</dbReference>
<dbReference type="RefSeq" id="WP_018083195.1">
    <property type="nucleotide sequence ID" value="NZ_AQWM01000025.1"/>
</dbReference>
<keyword evidence="2" id="KW-0808">Transferase</keyword>
<name>V4P8G6_9CAUL</name>
<dbReference type="Proteomes" id="UP000017837">
    <property type="component" value="Unassembled WGS sequence"/>
</dbReference>
<dbReference type="Pfam" id="PF03976">
    <property type="entry name" value="PPK2"/>
    <property type="match status" value="1"/>
</dbReference>
<evidence type="ECO:0000259" key="4">
    <source>
        <dbReference type="Pfam" id="PF03976"/>
    </source>
</evidence>
<dbReference type="GO" id="GO:0008976">
    <property type="term" value="F:polyphosphate kinase activity"/>
    <property type="evidence" value="ECO:0007669"/>
    <property type="project" value="InterPro"/>
</dbReference>
<dbReference type="STRING" id="1121022.GCA_000376105_03520"/>
<evidence type="ECO:0000256" key="1">
    <source>
        <dbReference type="ARBA" id="ARBA00009924"/>
    </source>
</evidence>
<comment type="similarity">
    <text evidence="1">Belongs to the polyphosphate kinase 2 (PPK2) family. Class I subfamily.</text>
</comment>
<comment type="caution">
    <text evidence="5">The sequence shown here is derived from an EMBL/GenBank/DDBJ whole genome shotgun (WGS) entry which is preliminary data.</text>
</comment>
<dbReference type="AlphaFoldDB" id="V4P8G6"/>
<proteinExistence type="inferred from homology"/>
<dbReference type="PANTHER" id="PTHR34383">
    <property type="entry name" value="POLYPHOSPHATE:AMP PHOSPHOTRANSFERASE-RELATED"/>
    <property type="match status" value="1"/>
</dbReference>
<organism evidence="5 6">
    <name type="scientific">Asticcacaulis benevestitus DSM 16100 = ATCC BAA-896</name>
    <dbReference type="NCBI Taxonomy" id="1121022"/>
    <lineage>
        <taxon>Bacteria</taxon>
        <taxon>Pseudomonadati</taxon>
        <taxon>Pseudomonadota</taxon>
        <taxon>Alphaproteobacteria</taxon>
        <taxon>Caulobacterales</taxon>
        <taxon>Caulobacteraceae</taxon>
        <taxon>Asticcacaulis</taxon>
    </lineage>
</organism>
<dbReference type="InterPro" id="IPR027417">
    <property type="entry name" value="P-loop_NTPase"/>
</dbReference>
<gene>
    <name evidence="5" type="ORF">ABENE_21830</name>
</gene>
<dbReference type="PIRSF" id="PIRSF028756">
    <property type="entry name" value="PPK2_prd"/>
    <property type="match status" value="1"/>
</dbReference>